<dbReference type="STRING" id="269621.A0A238FJJ7"/>
<gene>
    <name evidence="3" type="ORF">BQ2448_4748</name>
</gene>
<evidence type="ECO:0000313" key="3">
    <source>
        <dbReference type="EMBL" id="SCV72054.1"/>
    </source>
</evidence>
<keyword evidence="2" id="KW-0812">Transmembrane</keyword>
<feature type="compositionally biased region" description="Polar residues" evidence="1">
    <location>
        <begin position="23"/>
        <end position="36"/>
    </location>
</feature>
<sequence>MSSPYSQMRPLTGAGPAPGPTANSMSTSGAQGTGANTMRRRKYSSISLMRGSLSTREDKTNILVYLRRRGGSALSLLAGVLIGLVIASALMGGSNGGLSWHRSGGSLSPSWNPRTKQSSLPTLDQRERIIKVLGTLTGRHTRFCLGKAQKAYRRQVYERYEPIVGYQRKNSRRGVLSRLVSKLLKKRGLFSHSDNEETEINKIFHSDSRNGGKGSSQGHKYYFAINLYNSFDIIPDLFSNMFRVSAILGYNNVFISVYENGSSDQTKALLRVFDALCRSVGLRVTIRSSQRRRGAFAHRIEYLAEVRNAALVPLQELRDATGEVFDSIIFMNDVLPCVDDLLELIWQSRRQNAGITCGSDYIFHDEVGAPVFYDNWVARDINGTALENAPFENVFHDIESAHRFQRHLPIQVQSCWNGIAILDPAPMYAHPHVRFRMANLPKGECSASECSLICNDYWEAGYGRIIMIPRVKLAYEGVSYFVVLSMYSVFHLIHPERRNLTTIRGYTRLGGNADDPHSDPQDRSWHGPHDRLFRQEESEAIVFKQPPPYVWCWGWDGPGDLEGPDVEPIWEKMPNLTSDPVIVRHDRSFVEL</sequence>
<keyword evidence="4" id="KW-1185">Reference proteome</keyword>
<dbReference type="Pfam" id="PF11735">
    <property type="entry name" value="CAP59_mtransfer"/>
    <property type="match status" value="1"/>
</dbReference>
<feature type="region of interest" description="Disordered" evidence="1">
    <location>
        <begin position="1"/>
        <end position="41"/>
    </location>
</feature>
<accession>A0A238FJJ7</accession>
<dbReference type="Proteomes" id="UP000198372">
    <property type="component" value="Unassembled WGS sequence"/>
</dbReference>
<evidence type="ECO:0000256" key="2">
    <source>
        <dbReference type="SAM" id="Phobius"/>
    </source>
</evidence>
<organism evidence="3 4">
    <name type="scientific">Microbotryum intermedium</name>
    <dbReference type="NCBI Taxonomy" id="269621"/>
    <lineage>
        <taxon>Eukaryota</taxon>
        <taxon>Fungi</taxon>
        <taxon>Dikarya</taxon>
        <taxon>Basidiomycota</taxon>
        <taxon>Pucciniomycotina</taxon>
        <taxon>Microbotryomycetes</taxon>
        <taxon>Microbotryales</taxon>
        <taxon>Microbotryaceae</taxon>
        <taxon>Microbotryum</taxon>
    </lineage>
</organism>
<name>A0A238FJJ7_9BASI</name>
<dbReference type="EMBL" id="FMSP01000008">
    <property type="protein sequence ID" value="SCV72054.1"/>
    <property type="molecule type" value="Genomic_DNA"/>
</dbReference>
<dbReference type="PANTHER" id="PTHR34144">
    <property type="entry name" value="CHROMOSOME 8, WHOLE GENOME SHOTGUN SEQUENCE"/>
    <property type="match status" value="1"/>
</dbReference>
<dbReference type="PANTHER" id="PTHR34144:SF1">
    <property type="entry name" value="CAPSULAR ASSOCIATED PROTEIN"/>
    <property type="match status" value="1"/>
</dbReference>
<feature type="transmembrane region" description="Helical" evidence="2">
    <location>
        <begin position="73"/>
        <end position="93"/>
    </location>
</feature>
<dbReference type="AlphaFoldDB" id="A0A238FJJ7"/>
<evidence type="ECO:0000256" key="1">
    <source>
        <dbReference type="SAM" id="MobiDB-lite"/>
    </source>
</evidence>
<keyword evidence="2" id="KW-1133">Transmembrane helix</keyword>
<dbReference type="OrthoDB" id="262547at2759"/>
<protein>
    <submittedName>
        <fullName evidence="3">BQ2448_4748 protein</fullName>
    </submittedName>
</protein>
<dbReference type="InterPro" id="IPR021047">
    <property type="entry name" value="Mannosyltransferase_CMT1"/>
</dbReference>
<proteinExistence type="predicted"/>
<reference evidence="4" key="1">
    <citation type="submission" date="2016-09" db="EMBL/GenBank/DDBJ databases">
        <authorList>
            <person name="Jeantristanb JTB J.-T."/>
            <person name="Ricardo R."/>
        </authorList>
    </citation>
    <scope>NUCLEOTIDE SEQUENCE [LARGE SCALE GENOMIC DNA]</scope>
</reference>
<keyword evidence="2" id="KW-0472">Membrane</keyword>
<evidence type="ECO:0000313" key="4">
    <source>
        <dbReference type="Proteomes" id="UP000198372"/>
    </source>
</evidence>